<accession>A0A1F7XC23</accession>
<comment type="similarity">
    <text evidence="1">Belongs to the ABC transporter superfamily.</text>
</comment>
<proteinExistence type="inferred from homology"/>
<dbReference type="SUPFAM" id="SSF52540">
    <property type="entry name" value="P-loop containing nucleoside triphosphate hydrolases"/>
    <property type="match status" value="1"/>
</dbReference>
<dbReference type="InterPro" id="IPR017871">
    <property type="entry name" value="ABC_transporter-like_CS"/>
</dbReference>
<gene>
    <name evidence="7" type="ORF">A2V80_01860</name>
</gene>
<dbReference type="InterPro" id="IPR003439">
    <property type="entry name" value="ABC_transporter-like_ATP-bd"/>
</dbReference>
<evidence type="ECO:0000256" key="5">
    <source>
        <dbReference type="SAM" id="MobiDB-lite"/>
    </source>
</evidence>
<dbReference type="CDD" id="cd03255">
    <property type="entry name" value="ABC_MJ0796_LolCDE_FtsE"/>
    <property type="match status" value="1"/>
</dbReference>
<evidence type="ECO:0000313" key="8">
    <source>
        <dbReference type="Proteomes" id="UP000179013"/>
    </source>
</evidence>
<dbReference type="GO" id="GO:0022857">
    <property type="term" value="F:transmembrane transporter activity"/>
    <property type="evidence" value="ECO:0007669"/>
    <property type="project" value="TreeGrafter"/>
</dbReference>
<dbReference type="InterPro" id="IPR027417">
    <property type="entry name" value="P-loop_NTPase"/>
</dbReference>
<dbReference type="Gene3D" id="3.40.50.300">
    <property type="entry name" value="P-loop containing nucleotide triphosphate hydrolases"/>
    <property type="match status" value="1"/>
</dbReference>
<comment type="caution">
    <text evidence="7">The sequence shown here is derived from an EMBL/GenBank/DDBJ whole genome shotgun (WGS) entry which is preliminary data.</text>
</comment>
<sequence>MLVFKNVSKSFGDVVALSDISFNIDDGEFVLLSGPSGAGKTTLLRLILRQLLPDSGEILLNEKNIAKLSERDIPILRKQIGVVFQDFKVLPERTLRENVEVALAVIGVPESEWKERVDHMLSLTGLGNRADFFPSQLSGGELQRVSLARALSVNPSIILADEPTGNLDWDTADSLIELFKAVNREGKTILMATHHKLIIDKLRGRVIELKDGKLVGGEKGKKDGGKKEKSKDKPKK</sequence>
<dbReference type="Proteomes" id="UP000179013">
    <property type="component" value="Unassembled WGS sequence"/>
</dbReference>
<dbReference type="PROSITE" id="PS00211">
    <property type="entry name" value="ABC_TRANSPORTER_1"/>
    <property type="match status" value="1"/>
</dbReference>
<dbReference type="PANTHER" id="PTHR24220">
    <property type="entry name" value="IMPORT ATP-BINDING PROTEIN"/>
    <property type="match status" value="1"/>
</dbReference>
<keyword evidence="2" id="KW-0813">Transport</keyword>
<dbReference type="Pfam" id="PF00005">
    <property type="entry name" value="ABC_tran"/>
    <property type="match status" value="1"/>
</dbReference>
<dbReference type="PROSITE" id="PS50893">
    <property type="entry name" value="ABC_TRANSPORTER_2"/>
    <property type="match status" value="1"/>
</dbReference>
<evidence type="ECO:0000259" key="6">
    <source>
        <dbReference type="PROSITE" id="PS50893"/>
    </source>
</evidence>
<dbReference type="InterPro" id="IPR017911">
    <property type="entry name" value="MacB-like_ATP-bd"/>
</dbReference>
<dbReference type="EMBL" id="MGFU01000030">
    <property type="protein sequence ID" value="OGM12584.1"/>
    <property type="molecule type" value="Genomic_DNA"/>
</dbReference>
<feature type="region of interest" description="Disordered" evidence="5">
    <location>
        <begin position="215"/>
        <end position="236"/>
    </location>
</feature>
<dbReference type="FunFam" id="3.40.50.300:FF:000056">
    <property type="entry name" value="Cell division ATP-binding protein FtsE"/>
    <property type="match status" value="1"/>
</dbReference>
<dbReference type="AlphaFoldDB" id="A0A1F7XC23"/>
<dbReference type="PANTHER" id="PTHR24220:SF470">
    <property type="entry name" value="CELL DIVISION ATP-BINDING PROTEIN FTSE"/>
    <property type="match status" value="1"/>
</dbReference>
<dbReference type="SMART" id="SM00382">
    <property type="entry name" value="AAA"/>
    <property type="match status" value="1"/>
</dbReference>
<evidence type="ECO:0000313" key="7">
    <source>
        <dbReference type="EMBL" id="OGM12584.1"/>
    </source>
</evidence>
<dbReference type="GO" id="GO:0005886">
    <property type="term" value="C:plasma membrane"/>
    <property type="evidence" value="ECO:0007669"/>
    <property type="project" value="UniProtKB-ARBA"/>
</dbReference>
<feature type="domain" description="ABC transporter" evidence="6">
    <location>
        <begin position="2"/>
        <end position="236"/>
    </location>
</feature>
<name>A0A1F7XC23_9BACT</name>
<reference evidence="7 8" key="1">
    <citation type="journal article" date="2016" name="Nat. Commun.">
        <title>Thousands of microbial genomes shed light on interconnected biogeochemical processes in an aquifer system.</title>
        <authorList>
            <person name="Anantharaman K."/>
            <person name="Brown C.T."/>
            <person name="Hug L.A."/>
            <person name="Sharon I."/>
            <person name="Castelle C.J."/>
            <person name="Probst A.J."/>
            <person name="Thomas B.C."/>
            <person name="Singh A."/>
            <person name="Wilkins M.J."/>
            <person name="Karaoz U."/>
            <person name="Brodie E.L."/>
            <person name="Williams K.H."/>
            <person name="Hubbard S.S."/>
            <person name="Banfield J.F."/>
        </authorList>
    </citation>
    <scope>NUCLEOTIDE SEQUENCE [LARGE SCALE GENOMIC DNA]</scope>
</reference>
<dbReference type="InterPro" id="IPR003593">
    <property type="entry name" value="AAA+_ATPase"/>
</dbReference>
<protein>
    <recommendedName>
        <fullName evidence="6">ABC transporter domain-containing protein</fullName>
    </recommendedName>
</protein>
<evidence type="ECO:0000256" key="2">
    <source>
        <dbReference type="ARBA" id="ARBA00022448"/>
    </source>
</evidence>
<dbReference type="GO" id="GO:0005524">
    <property type="term" value="F:ATP binding"/>
    <property type="evidence" value="ECO:0007669"/>
    <property type="project" value="UniProtKB-KW"/>
</dbReference>
<dbReference type="InterPro" id="IPR015854">
    <property type="entry name" value="ABC_transpr_LolD-like"/>
</dbReference>
<organism evidence="7 8">
    <name type="scientific">Candidatus Woesebacteria bacterium RBG_16_39_8b</name>
    <dbReference type="NCBI Taxonomy" id="1802482"/>
    <lineage>
        <taxon>Bacteria</taxon>
        <taxon>Candidatus Woeseibacteriota</taxon>
    </lineage>
</organism>
<evidence type="ECO:0000256" key="4">
    <source>
        <dbReference type="ARBA" id="ARBA00022840"/>
    </source>
</evidence>
<dbReference type="GO" id="GO:0016887">
    <property type="term" value="F:ATP hydrolysis activity"/>
    <property type="evidence" value="ECO:0007669"/>
    <property type="project" value="InterPro"/>
</dbReference>
<keyword evidence="3" id="KW-0547">Nucleotide-binding</keyword>
<evidence type="ECO:0000256" key="3">
    <source>
        <dbReference type="ARBA" id="ARBA00022741"/>
    </source>
</evidence>
<keyword evidence="4" id="KW-0067">ATP-binding</keyword>
<evidence type="ECO:0000256" key="1">
    <source>
        <dbReference type="ARBA" id="ARBA00005417"/>
    </source>
</evidence>